<feature type="non-terminal residue" evidence="1">
    <location>
        <position position="64"/>
    </location>
</feature>
<organism evidence="1 2">
    <name type="scientific">Scutellospora calospora</name>
    <dbReference type="NCBI Taxonomy" id="85575"/>
    <lineage>
        <taxon>Eukaryota</taxon>
        <taxon>Fungi</taxon>
        <taxon>Fungi incertae sedis</taxon>
        <taxon>Mucoromycota</taxon>
        <taxon>Glomeromycotina</taxon>
        <taxon>Glomeromycetes</taxon>
        <taxon>Diversisporales</taxon>
        <taxon>Gigasporaceae</taxon>
        <taxon>Scutellospora</taxon>
    </lineage>
</organism>
<proteinExistence type="predicted"/>
<keyword evidence="2" id="KW-1185">Reference proteome</keyword>
<sequence>MTTLQEYLNQKYPTKEDREKVKEIDVYKINKVEGSCAFDKILDGGKLDLSEYTRLEIIMIYGTE</sequence>
<dbReference type="Proteomes" id="UP000789860">
    <property type="component" value="Unassembled WGS sequence"/>
</dbReference>
<dbReference type="EMBL" id="CAJVPM010041455">
    <property type="protein sequence ID" value="CAG8706310.1"/>
    <property type="molecule type" value="Genomic_DNA"/>
</dbReference>
<reference evidence="1" key="1">
    <citation type="submission" date="2021-06" db="EMBL/GenBank/DDBJ databases">
        <authorList>
            <person name="Kallberg Y."/>
            <person name="Tangrot J."/>
            <person name="Rosling A."/>
        </authorList>
    </citation>
    <scope>NUCLEOTIDE SEQUENCE</scope>
    <source>
        <strain evidence="1">AU212A</strain>
    </source>
</reference>
<accession>A0ACA9PL16</accession>
<gene>
    <name evidence="1" type="ORF">SCALOS_LOCUS10696</name>
</gene>
<evidence type="ECO:0000313" key="2">
    <source>
        <dbReference type="Proteomes" id="UP000789860"/>
    </source>
</evidence>
<comment type="caution">
    <text evidence="1">The sequence shown here is derived from an EMBL/GenBank/DDBJ whole genome shotgun (WGS) entry which is preliminary data.</text>
</comment>
<protein>
    <submittedName>
        <fullName evidence="1">5533_t:CDS:1</fullName>
    </submittedName>
</protein>
<evidence type="ECO:0000313" key="1">
    <source>
        <dbReference type="EMBL" id="CAG8706310.1"/>
    </source>
</evidence>
<name>A0ACA9PL16_9GLOM</name>